<feature type="DNA-binding region" description="OmpR/PhoB-type" evidence="5">
    <location>
        <begin position="1"/>
        <end position="97"/>
    </location>
</feature>
<dbReference type="InterPro" id="IPR036388">
    <property type="entry name" value="WH-like_DNA-bd_sf"/>
</dbReference>
<dbReference type="Gene3D" id="1.10.10.10">
    <property type="entry name" value="Winged helix-like DNA-binding domain superfamily/Winged helix DNA-binding domain"/>
    <property type="match status" value="1"/>
</dbReference>
<dbReference type="InterPro" id="IPR016032">
    <property type="entry name" value="Sig_transdc_resp-reg_C-effctor"/>
</dbReference>
<dbReference type="InterPro" id="IPR011990">
    <property type="entry name" value="TPR-like_helical_dom_sf"/>
</dbReference>
<feature type="domain" description="OmpR/PhoB-type" evidence="7">
    <location>
        <begin position="1"/>
        <end position="97"/>
    </location>
</feature>
<proteinExistence type="inferred from homology"/>
<dbReference type="Pfam" id="PF03704">
    <property type="entry name" value="BTAD"/>
    <property type="match status" value="1"/>
</dbReference>
<keyword evidence="9" id="KW-1185">Reference proteome</keyword>
<dbReference type="PANTHER" id="PTHR35807">
    <property type="entry name" value="TRANSCRIPTIONAL REGULATOR REDD-RELATED"/>
    <property type="match status" value="1"/>
</dbReference>
<accession>A0ABX1FXI8</accession>
<name>A0ABX1FXI8_9PSEU</name>
<dbReference type="CDD" id="cd00383">
    <property type="entry name" value="trans_reg_C"/>
    <property type="match status" value="1"/>
</dbReference>
<dbReference type="SMART" id="SM00862">
    <property type="entry name" value="Trans_reg_C"/>
    <property type="match status" value="1"/>
</dbReference>
<keyword evidence="3 5" id="KW-0238">DNA-binding</keyword>
<evidence type="ECO:0000256" key="4">
    <source>
        <dbReference type="ARBA" id="ARBA00023163"/>
    </source>
</evidence>
<dbReference type="InterPro" id="IPR001867">
    <property type="entry name" value="OmpR/PhoB-type_DNA-bd"/>
</dbReference>
<gene>
    <name evidence="8" type="ORF">FXN61_46530</name>
</gene>
<dbReference type="SUPFAM" id="SSF46894">
    <property type="entry name" value="C-terminal effector domain of the bipartite response regulators"/>
    <property type="match status" value="1"/>
</dbReference>
<evidence type="ECO:0000313" key="9">
    <source>
        <dbReference type="Proteomes" id="UP001515943"/>
    </source>
</evidence>
<feature type="compositionally biased region" description="Low complexity" evidence="6">
    <location>
        <begin position="173"/>
        <end position="193"/>
    </location>
</feature>
<evidence type="ECO:0000256" key="2">
    <source>
        <dbReference type="ARBA" id="ARBA00023015"/>
    </source>
</evidence>
<evidence type="ECO:0000256" key="1">
    <source>
        <dbReference type="ARBA" id="ARBA00005820"/>
    </source>
</evidence>
<dbReference type="InterPro" id="IPR005158">
    <property type="entry name" value="BTAD"/>
</dbReference>
<evidence type="ECO:0000256" key="5">
    <source>
        <dbReference type="PROSITE-ProRule" id="PRU01091"/>
    </source>
</evidence>
<comment type="caution">
    <text evidence="8">The sequence shown here is derived from an EMBL/GenBank/DDBJ whole genome shotgun (WGS) entry which is preliminary data.</text>
</comment>
<evidence type="ECO:0000256" key="3">
    <source>
        <dbReference type="ARBA" id="ARBA00023125"/>
    </source>
</evidence>
<organism evidence="8 9">
    <name type="scientific">Lentzea indica</name>
    <dbReference type="NCBI Taxonomy" id="2604800"/>
    <lineage>
        <taxon>Bacteria</taxon>
        <taxon>Bacillati</taxon>
        <taxon>Actinomycetota</taxon>
        <taxon>Actinomycetes</taxon>
        <taxon>Pseudonocardiales</taxon>
        <taxon>Pseudonocardiaceae</taxon>
        <taxon>Lentzea</taxon>
    </lineage>
</organism>
<dbReference type="Proteomes" id="UP001515943">
    <property type="component" value="Unassembled WGS sequence"/>
</dbReference>
<sequence length="201" mass="21486">MGRFMNFRVLGPIEAVVAGAPVTLGGPKPRTLLAILAAQAGRVVPLEQLVDAIWGEDPPDQARAAIYTYISTLRRALATAEGTELIVRTGGGYRLEAGFEQIDLHVFTRETATARRARAEGRLAQAAAHFEAALAQWRGTALGGAQGTWAENERVRLDELRLAALEDSADVGSPRVAVRRSWPSSPRRSPSSRCGNACAAS</sequence>
<dbReference type="EMBL" id="VSRL01000419">
    <property type="protein sequence ID" value="NKE63773.1"/>
    <property type="molecule type" value="Genomic_DNA"/>
</dbReference>
<keyword evidence="4" id="KW-0804">Transcription</keyword>
<dbReference type="Gene3D" id="1.25.40.10">
    <property type="entry name" value="Tetratricopeptide repeat domain"/>
    <property type="match status" value="1"/>
</dbReference>
<dbReference type="PANTHER" id="PTHR35807:SF1">
    <property type="entry name" value="TRANSCRIPTIONAL REGULATOR REDD"/>
    <property type="match status" value="1"/>
</dbReference>
<keyword evidence="2" id="KW-0805">Transcription regulation</keyword>
<reference evidence="8 9" key="1">
    <citation type="submission" date="2019-08" db="EMBL/GenBank/DDBJ databases">
        <title>Lentzea from Indian Himalayas.</title>
        <authorList>
            <person name="Mandal S."/>
            <person name="Mallick Gupta A."/>
            <person name="Maiti P.K."/>
            <person name="Sarkar J."/>
            <person name="Mandal S."/>
        </authorList>
    </citation>
    <scope>NUCLEOTIDE SEQUENCE [LARGE SCALE GENOMIC DNA]</scope>
    <source>
        <strain evidence="8 9">PSKA42</strain>
    </source>
</reference>
<evidence type="ECO:0000259" key="7">
    <source>
        <dbReference type="PROSITE" id="PS51755"/>
    </source>
</evidence>
<dbReference type="Pfam" id="PF00486">
    <property type="entry name" value="Trans_reg_C"/>
    <property type="match status" value="1"/>
</dbReference>
<protein>
    <recommendedName>
        <fullName evidence="7">OmpR/PhoB-type domain-containing protein</fullName>
    </recommendedName>
</protein>
<evidence type="ECO:0000313" key="8">
    <source>
        <dbReference type="EMBL" id="NKE63773.1"/>
    </source>
</evidence>
<comment type="similarity">
    <text evidence="1">Belongs to the AfsR/DnrI/RedD regulatory family.</text>
</comment>
<feature type="region of interest" description="Disordered" evidence="6">
    <location>
        <begin position="170"/>
        <end position="201"/>
    </location>
</feature>
<dbReference type="SUPFAM" id="SSF48452">
    <property type="entry name" value="TPR-like"/>
    <property type="match status" value="1"/>
</dbReference>
<dbReference type="PROSITE" id="PS51755">
    <property type="entry name" value="OMPR_PHOB"/>
    <property type="match status" value="1"/>
</dbReference>
<evidence type="ECO:0000256" key="6">
    <source>
        <dbReference type="SAM" id="MobiDB-lite"/>
    </source>
</evidence>
<dbReference type="InterPro" id="IPR051677">
    <property type="entry name" value="AfsR-DnrI-RedD_regulator"/>
</dbReference>